<evidence type="ECO:0000256" key="3">
    <source>
        <dbReference type="ARBA" id="ARBA00022475"/>
    </source>
</evidence>
<dbReference type="Gene3D" id="2.40.420.20">
    <property type="match status" value="1"/>
</dbReference>
<reference evidence="11 12" key="1">
    <citation type="submission" date="2013-10" db="EMBL/GenBank/DDBJ databases">
        <title>The Genome Sequence of Acinetobacter brisouii CIP 110357.</title>
        <authorList>
            <consortium name="The Broad Institute Genomics Platform"/>
            <consortium name="The Broad Institute Genome Sequencing Center for Infectious Disease"/>
            <person name="Cerqueira G."/>
            <person name="Feldgarden M."/>
            <person name="Courvalin P."/>
            <person name="Grillot-Courvalin C."/>
            <person name="Clermont D."/>
            <person name="Rocha E."/>
            <person name="Yoon E.-J."/>
            <person name="Nemec A."/>
            <person name="Young S.K."/>
            <person name="Zeng Q."/>
            <person name="Gargeya S."/>
            <person name="Fitzgerald M."/>
            <person name="Abouelleil A."/>
            <person name="Alvarado L."/>
            <person name="Berlin A.M."/>
            <person name="Chapman S.B."/>
            <person name="Gainer-Dewar J."/>
            <person name="Goldberg J."/>
            <person name="Gnerre S."/>
            <person name="Griggs A."/>
            <person name="Gujja S."/>
            <person name="Hansen M."/>
            <person name="Howarth C."/>
            <person name="Imamovic A."/>
            <person name="Ireland A."/>
            <person name="Larimer J."/>
            <person name="McCowan C."/>
            <person name="Murphy C."/>
            <person name="Pearson M."/>
            <person name="Poon T.W."/>
            <person name="Priest M."/>
            <person name="Roberts A."/>
            <person name="Saif S."/>
            <person name="Shea T."/>
            <person name="Sykes S."/>
            <person name="Wortman J."/>
            <person name="Nusbaum C."/>
            <person name="Birren B."/>
        </authorList>
    </citation>
    <scope>NUCLEOTIDE SEQUENCE [LARGE SCALE GENOMIC DNA]</scope>
    <source>
        <strain evidence="11 12">CIP 110357</strain>
    </source>
</reference>
<feature type="domain" description="YknX-like C-terminal permuted SH3-like" evidence="10">
    <location>
        <begin position="302"/>
        <end position="371"/>
    </location>
</feature>
<evidence type="ECO:0000313" key="11">
    <source>
        <dbReference type="EMBL" id="ESK51927.1"/>
    </source>
</evidence>
<dbReference type="InterPro" id="IPR058625">
    <property type="entry name" value="MdtA-like_BSH"/>
</dbReference>
<dbReference type="SUPFAM" id="SSF111369">
    <property type="entry name" value="HlyD-like secretion proteins"/>
    <property type="match status" value="1"/>
</dbReference>
<evidence type="ECO:0000259" key="10">
    <source>
        <dbReference type="Pfam" id="PF25989"/>
    </source>
</evidence>
<evidence type="ECO:0000256" key="4">
    <source>
        <dbReference type="ARBA" id="ARBA00022519"/>
    </source>
</evidence>
<dbReference type="Gene3D" id="2.40.30.170">
    <property type="match status" value="1"/>
</dbReference>
<dbReference type="InterPro" id="IPR006143">
    <property type="entry name" value="RND_pump_MFP"/>
</dbReference>
<feature type="domain" description="Multidrug resistance protein MdtA-like barrel-sandwich hybrid" evidence="8">
    <location>
        <begin position="68"/>
        <end position="210"/>
    </location>
</feature>
<proteinExistence type="inferred from homology"/>
<gene>
    <name evidence="11" type="ORF">P255_01022</name>
</gene>
<dbReference type="PANTHER" id="PTHR30469:SF12">
    <property type="entry name" value="MULTIDRUG RESISTANCE PROTEIN MDTA"/>
    <property type="match status" value="1"/>
</dbReference>
<dbReference type="Pfam" id="PF25876">
    <property type="entry name" value="HH_MFP_RND"/>
    <property type="match status" value="1"/>
</dbReference>
<dbReference type="HOGENOM" id="CLU_018816_2_0_6"/>
<sequence length="395" mass="42460">MQRKKLLILVCLLILVVGVVAYFFVKNKNTQKRNGPPKNATSVQVSTASQSNVPVILSALGTVTASQTVSVTSLIQGHLQEVYFKEGQYVQKGQLLAKVDTRSYEATLQQYQGQLAENQAQLNNAKLTLARYQRLYAQDSIAKQDLDTQIATAAQYEGAIKADLGQIASAKLNIEYGRIVAPISGYIGIRNIDVGNLVSTDSTTAIATITQTKPIAVVFSIPQTKLDDVVQPLRNGGKLMVKAYDQQGKTMLAEGEVRVISNEIDSTTGTVKLKATFNNDDNKLFPNQFVNVKLQTGELNNAIVVPSAAIQTSTAGQYVFVIDQKSVAHKVMVKVGPQTEDGKTAILSGVKTGQKVVTTGVDSLGNGSKVNIVTAQKVDTSILDAAPNKGRHSPR</sequence>
<keyword evidence="6" id="KW-0175">Coiled coil</keyword>
<dbReference type="Proteomes" id="UP000018418">
    <property type="component" value="Unassembled WGS sequence"/>
</dbReference>
<dbReference type="OrthoDB" id="9783047at2"/>
<evidence type="ECO:0000259" key="8">
    <source>
        <dbReference type="Pfam" id="PF25917"/>
    </source>
</evidence>
<dbReference type="Pfam" id="PF25944">
    <property type="entry name" value="Beta-barrel_RND"/>
    <property type="match status" value="1"/>
</dbReference>
<comment type="subcellular location">
    <subcellularLocation>
        <location evidence="1">Cell membrane</location>
    </subcellularLocation>
</comment>
<keyword evidence="4" id="KW-0997">Cell inner membrane</keyword>
<dbReference type="PANTHER" id="PTHR30469">
    <property type="entry name" value="MULTIDRUG RESISTANCE PROTEIN MDTA"/>
    <property type="match status" value="1"/>
</dbReference>
<keyword evidence="12" id="KW-1185">Reference proteome</keyword>
<dbReference type="GO" id="GO:0015562">
    <property type="term" value="F:efflux transmembrane transporter activity"/>
    <property type="evidence" value="ECO:0007669"/>
    <property type="project" value="TreeGrafter"/>
</dbReference>
<evidence type="ECO:0000313" key="12">
    <source>
        <dbReference type="Proteomes" id="UP000018418"/>
    </source>
</evidence>
<comment type="caution">
    <text evidence="11">The sequence shown here is derived from an EMBL/GenBank/DDBJ whole genome shotgun (WGS) entry which is preliminary data.</text>
</comment>
<organism evidence="11 12">
    <name type="scientific">Acinetobacter brisouii CIP 110357</name>
    <dbReference type="NCBI Taxonomy" id="1341683"/>
    <lineage>
        <taxon>Bacteria</taxon>
        <taxon>Pseudomonadati</taxon>
        <taxon>Pseudomonadota</taxon>
        <taxon>Gammaproteobacteria</taxon>
        <taxon>Moraxellales</taxon>
        <taxon>Moraxellaceae</taxon>
        <taxon>Acinetobacter</taxon>
    </lineage>
</organism>
<accession>V2UPM7</accession>
<dbReference type="InterPro" id="IPR058637">
    <property type="entry name" value="YknX-like_C"/>
</dbReference>
<dbReference type="Pfam" id="PF25917">
    <property type="entry name" value="BSH_RND"/>
    <property type="match status" value="1"/>
</dbReference>
<dbReference type="Pfam" id="PF25989">
    <property type="entry name" value="YknX_C"/>
    <property type="match status" value="1"/>
</dbReference>
<evidence type="ECO:0000256" key="6">
    <source>
        <dbReference type="SAM" id="Coils"/>
    </source>
</evidence>
<keyword evidence="3" id="KW-1003">Cell membrane</keyword>
<dbReference type="InterPro" id="IPR058626">
    <property type="entry name" value="MdtA-like_b-barrel"/>
</dbReference>
<dbReference type="AlphaFoldDB" id="V2UPM7"/>
<dbReference type="InterPro" id="IPR058624">
    <property type="entry name" value="MdtA-like_HH"/>
</dbReference>
<evidence type="ECO:0000256" key="1">
    <source>
        <dbReference type="ARBA" id="ARBA00004236"/>
    </source>
</evidence>
<protein>
    <submittedName>
        <fullName evidence="11">Uncharacterized protein</fullName>
    </submittedName>
</protein>
<evidence type="ECO:0000259" key="7">
    <source>
        <dbReference type="Pfam" id="PF25876"/>
    </source>
</evidence>
<dbReference type="NCBIfam" id="TIGR01730">
    <property type="entry name" value="RND_mfp"/>
    <property type="match status" value="1"/>
</dbReference>
<evidence type="ECO:0000256" key="5">
    <source>
        <dbReference type="ARBA" id="ARBA00023136"/>
    </source>
</evidence>
<evidence type="ECO:0000259" key="9">
    <source>
        <dbReference type="Pfam" id="PF25944"/>
    </source>
</evidence>
<dbReference type="RefSeq" id="WP_004901087.1">
    <property type="nucleotide sequence ID" value="NZ_BBTI01000008.1"/>
</dbReference>
<feature type="domain" description="Multidrug resistance protein MdtA-like alpha-helical hairpin" evidence="7">
    <location>
        <begin position="107"/>
        <end position="176"/>
    </location>
</feature>
<name>V2UPM7_9GAMM</name>
<dbReference type="GO" id="GO:1990281">
    <property type="term" value="C:efflux pump complex"/>
    <property type="evidence" value="ECO:0007669"/>
    <property type="project" value="TreeGrafter"/>
</dbReference>
<dbReference type="Gene3D" id="2.40.50.100">
    <property type="match status" value="1"/>
</dbReference>
<dbReference type="PATRIC" id="fig|1341683.3.peg.1011"/>
<evidence type="ECO:0000256" key="2">
    <source>
        <dbReference type="ARBA" id="ARBA00009477"/>
    </source>
</evidence>
<keyword evidence="5" id="KW-0472">Membrane</keyword>
<feature type="domain" description="Multidrug resistance protein MdtA-like beta-barrel" evidence="9">
    <location>
        <begin position="214"/>
        <end position="297"/>
    </location>
</feature>
<feature type="coiled-coil region" evidence="6">
    <location>
        <begin position="108"/>
        <end position="135"/>
    </location>
</feature>
<dbReference type="STRING" id="396323.VH98_07215"/>
<dbReference type="EMBL" id="AYEU01000004">
    <property type="protein sequence ID" value="ESK51927.1"/>
    <property type="molecule type" value="Genomic_DNA"/>
</dbReference>
<dbReference type="Gene3D" id="1.10.287.470">
    <property type="entry name" value="Helix hairpin bin"/>
    <property type="match status" value="1"/>
</dbReference>
<comment type="similarity">
    <text evidence="2">Belongs to the membrane fusion protein (MFP) (TC 8.A.1) family.</text>
</comment>